<feature type="region of interest" description="Disordered" evidence="1">
    <location>
        <begin position="55"/>
        <end position="101"/>
    </location>
</feature>
<gene>
    <name evidence="2" type="ORF">BOH78_0549</name>
</gene>
<comment type="caution">
    <text evidence="2">The sequence shown here is derived from an EMBL/GenBank/DDBJ whole genome shotgun (WGS) entry which is preliminary data.</text>
</comment>
<proteinExistence type="predicted"/>
<sequence>MYQRGKMLDRPVERIGGRFTNTLTADDEIIAEEDDHNAASKVAITLLEDVYFGSEEHMSSSEHDDDGGEFASDPIEDSSDEVFIENTGEEEEDADVFSDNSEVMRLFEE</sequence>
<reference evidence="3" key="1">
    <citation type="journal article" date="2017" name="Genome Announc.">
        <title>Genome sequences of Cyberlindnera fabianii 65, Pichia kudriavzevii 129, and Saccharomyces cerevisiae 131 isolated from fermented masau fruits in Zimbabwe.</title>
        <authorList>
            <person name="van Rijswijck I.M.H."/>
            <person name="Derks M.F.L."/>
            <person name="Abee T."/>
            <person name="de Ridder D."/>
            <person name="Smid E.J."/>
        </authorList>
    </citation>
    <scope>NUCLEOTIDE SEQUENCE [LARGE SCALE GENOMIC DNA]</scope>
    <source>
        <strain evidence="3">129</strain>
    </source>
</reference>
<evidence type="ECO:0000256" key="1">
    <source>
        <dbReference type="SAM" id="MobiDB-lite"/>
    </source>
</evidence>
<evidence type="ECO:0000313" key="2">
    <source>
        <dbReference type="EMBL" id="ONH77091.1"/>
    </source>
</evidence>
<protein>
    <submittedName>
        <fullName evidence="2">Uncharacterized protein</fullName>
    </submittedName>
</protein>
<dbReference type="AlphaFoldDB" id="A0A1V2LSP9"/>
<dbReference type="EMBL" id="MQVM01000002">
    <property type="protein sequence ID" value="ONH77091.1"/>
    <property type="molecule type" value="Genomic_DNA"/>
</dbReference>
<feature type="compositionally biased region" description="Acidic residues" evidence="1">
    <location>
        <begin position="63"/>
        <end position="96"/>
    </location>
</feature>
<evidence type="ECO:0000313" key="3">
    <source>
        <dbReference type="Proteomes" id="UP000189274"/>
    </source>
</evidence>
<accession>A0A1V2LSP9</accession>
<organism evidence="2 3">
    <name type="scientific">Pichia kudriavzevii</name>
    <name type="common">Yeast</name>
    <name type="synonym">Issatchenkia orientalis</name>
    <dbReference type="NCBI Taxonomy" id="4909"/>
    <lineage>
        <taxon>Eukaryota</taxon>
        <taxon>Fungi</taxon>
        <taxon>Dikarya</taxon>
        <taxon>Ascomycota</taxon>
        <taxon>Saccharomycotina</taxon>
        <taxon>Pichiomycetes</taxon>
        <taxon>Pichiales</taxon>
        <taxon>Pichiaceae</taxon>
        <taxon>Pichia</taxon>
    </lineage>
</organism>
<dbReference type="VEuPathDB" id="FungiDB:C5L36_0B10530"/>
<name>A0A1V2LSP9_PICKU</name>
<dbReference type="Proteomes" id="UP000189274">
    <property type="component" value="Unassembled WGS sequence"/>
</dbReference>